<proteinExistence type="inferred from homology"/>
<feature type="domain" description="N-acetyltransferase" evidence="4">
    <location>
        <begin position="16"/>
        <end position="170"/>
    </location>
</feature>
<dbReference type="GO" id="GO:0008999">
    <property type="term" value="F:protein-N-terminal-alanine acetyltransferase activity"/>
    <property type="evidence" value="ECO:0007669"/>
    <property type="project" value="TreeGrafter"/>
</dbReference>
<sequence>MVTLVKANKKLAPLILDYYIRNREFLAPYESKRDDNFFTLSSIELLLKNAIKNEKNGTGVRFYITLDNKVIGTIALNNIVRGCFHSCFLGYSLDKDYINKGYMTESVNEVIHYAFEVIKLHRIEANVMPKNIASKRVLEKCGFIEEGYSKNYLYINGVWEDHIHMVKFNPTPLEIL</sequence>
<protein>
    <submittedName>
        <fullName evidence="5">GNAT family N-acetyltransferase</fullName>
    </submittedName>
</protein>
<accession>A0A7X2TRC5</accession>
<dbReference type="PROSITE" id="PS51186">
    <property type="entry name" value="GNAT"/>
    <property type="match status" value="1"/>
</dbReference>
<dbReference type="InterPro" id="IPR016181">
    <property type="entry name" value="Acyl_CoA_acyltransferase"/>
</dbReference>
<evidence type="ECO:0000259" key="4">
    <source>
        <dbReference type="PROSITE" id="PS51186"/>
    </source>
</evidence>
<comment type="caution">
    <text evidence="5">The sequence shown here is derived from an EMBL/GenBank/DDBJ whole genome shotgun (WGS) entry which is preliminary data.</text>
</comment>
<reference evidence="5 6" key="1">
    <citation type="submission" date="2019-08" db="EMBL/GenBank/DDBJ databases">
        <title>In-depth cultivation of the pig gut microbiome towards novel bacterial diversity and tailored functional studies.</title>
        <authorList>
            <person name="Wylensek D."/>
            <person name="Hitch T.C.A."/>
            <person name="Clavel T."/>
        </authorList>
    </citation>
    <scope>NUCLEOTIDE SEQUENCE [LARGE SCALE GENOMIC DNA]</scope>
    <source>
        <strain evidence="5 6">NM-380-WT-3C1</strain>
    </source>
</reference>
<dbReference type="InterPro" id="IPR000182">
    <property type="entry name" value="GNAT_dom"/>
</dbReference>
<evidence type="ECO:0000256" key="2">
    <source>
        <dbReference type="ARBA" id="ARBA00023315"/>
    </source>
</evidence>
<dbReference type="SUPFAM" id="SSF55729">
    <property type="entry name" value="Acyl-CoA N-acyltransferases (Nat)"/>
    <property type="match status" value="1"/>
</dbReference>
<dbReference type="GO" id="GO:0005737">
    <property type="term" value="C:cytoplasm"/>
    <property type="evidence" value="ECO:0007669"/>
    <property type="project" value="TreeGrafter"/>
</dbReference>
<evidence type="ECO:0000256" key="1">
    <source>
        <dbReference type="ARBA" id="ARBA00022679"/>
    </source>
</evidence>
<dbReference type="EMBL" id="VUNN01000004">
    <property type="protein sequence ID" value="MSU05828.1"/>
    <property type="molecule type" value="Genomic_DNA"/>
</dbReference>
<dbReference type="InterPro" id="IPR051531">
    <property type="entry name" value="N-acetyltransferase"/>
</dbReference>
<dbReference type="Pfam" id="PF13302">
    <property type="entry name" value="Acetyltransf_3"/>
    <property type="match status" value="1"/>
</dbReference>
<evidence type="ECO:0000256" key="3">
    <source>
        <dbReference type="ARBA" id="ARBA00038502"/>
    </source>
</evidence>
<comment type="similarity">
    <text evidence="3">Belongs to the acetyltransferase family. RimJ subfamily.</text>
</comment>
<evidence type="ECO:0000313" key="5">
    <source>
        <dbReference type="EMBL" id="MSU05828.1"/>
    </source>
</evidence>
<dbReference type="AlphaFoldDB" id="A0A7X2TRC5"/>
<keyword evidence="1 5" id="KW-0808">Transferase</keyword>
<dbReference type="PANTHER" id="PTHR43792:SF8">
    <property type="entry name" value="[RIBOSOMAL PROTEIN US5]-ALANINE N-ACETYLTRANSFERASE"/>
    <property type="match status" value="1"/>
</dbReference>
<keyword evidence="6" id="KW-1185">Reference proteome</keyword>
<dbReference type="PANTHER" id="PTHR43792">
    <property type="entry name" value="GNAT FAMILY, PUTATIVE (AFU_ORTHOLOGUE AFUA_3G00765)-RELATED-RELATED"/>
    <property type="match status" value="1"/>
</dbReference>
<dbReference type="Proteomes" id="UP000460549">
    <property type="component" value="Unassembled WGS sequence"/>
</dbReference>
<dbReference type="Gene3D" id="3.40.630.30">
    <property type="match status" value="1"/>
</dbReference>
<organism evidence="5 6">
    <name type="scientific">Bullifex porci</name>
    <dbReference type="NCBI Taxonomy" id="2606638"/>
    <lineage>
        <taxon>Bacteria</taxon>
        <taxon>Pseudomonadati</taxon>
        <taxon>Spirochaetota</taxon>
        <taxon>Spirochaetia</taxon>
        <taxon>Spirochaetales</taxon>
        <taxon>Spirochaetaceae</taxon>
        <taxon>Bullifex</taxon>
    </lineage>
</organism>
<keyword evidence="2" id="KW-0012">Acyltransferase</keyword>
<dbReference type="RefSeq" id="WP_154424730.1">
    <property type="nucleotide sequence ID" value="NZ_VUNN01000004.1"/>
</dbReference>
<evidence type="ECO:0000313" key="6">
    <source>
        <dbReference type="Proteomes" id="UP000460549"/>
    </source>
</evidence>
<name>A0A7X2TRC5_9SPIO</name>
<gene>
    <name evidence="5" type="ORF">FYJ80_03415</name>
</gene>